<dbReference type="AlphaFoldDB" id="A0A0C3FLR6"/>
<reference evidence="1 2" key="1">
    <citation type="submission" date="2014-04" db="EMBL/GenBank/DDBJ databases">
        <authorList>
            <consortium name="DOE Joint Genome Institute"/>
            <person name="Kuo A."/>
            <person name="Tarkka M."/>
            <person name="Buscot F."/>
            <person name="Kohler A."/>
            <person name="Nagy L.G."/>
            <person name="Floudas D."/>
            <person name="Copeland A."/>
            <person name="Barry K.W."/>
            <person name="Cichocki N."/>
            <person name="Veneault-Fourrey C."/>
            <person name="LaButti K."/>
            <person name="Lindquist E.A."/>
            <person name="Lipzen A."/>
            <person name="Lundell T."/>
            <person name="Morin E."/>
            <person name="Murat C."/>
            <person name="Sun H."/>
            <person name="Tunlid A."/>
            <person name="Henrissat B."/>
            <person name="Grigoriev I.V."/>
            <person name="Hibbett D.S."/>
            <person name="Martin F."/>
            <person name="Nordberg H.P."/>
            <person name="Cantor M.N."/>
            <person name="Hua S.X."/>
        </authorList>
    </citation>
    <scope>NUCLEOTIDE SEQUENCE [LARGE SCALE GENOMIC DNA]</scope>
    <source>
        <strain evidence="1 2">F 1598</strain>
    </source>
</reference>
<sequence length="149" mass="16540">MFNRKLSPEEKSVRGSLVTGLSESDMRLLDIYEGDEYTRDLVPVHPLSAPTTLTPQINGHLAALPSAAPHSHHPSSLPQPILANAYVWCKSPTWCTPSLWSFEDFVQNNAWKWVGVGAADNEDFREVDRRRAMGGFIVRCGGGDRDGVY</sequence>
<dbReference type="OrthoDB" id="1044435at2759"/>
<accession>A0A0C3FLR6</accession>
<gene>
    <name evidence="1" type="ORF">PILCRDRAFT_822578</name>
</gene>
<dbReference type="HOGENOM" id="CLU_1750404_0_0_1"/>
<proteinExistence type="predicted"/>
<evidence type="ECO:0000313" key="2">
    <source>
        <dbReference type="Proteomes" id="UP000054166"/>
    </source>
</evidence>
<organism evidence="1 2">
    <name type="scientific">Piloderma croceum (strain F 1598)</name>
    <dbReference type="NCBI Taxonomy" id="765440"/>
    <lineage>
        <taxon>Eukaryota</taxon>
        <taxon>Fungi</taxon>
        <taxon>Dikarya</taxon>
        <taxon>Basidiomycota</taxon>
        <taxon>Agaricomycotina</taxon>
        <taxon>Agaricomycetes</taxon>
        <taxon>Agaricomycetidae</taxon>
        <taxon>Atheliales</taxon>
        <taxon>Atheliaceae</taxon>
        <taxon>Piloderma</taxon>
    </lineage>
</organism>
<evidence type="ECO:0000313" key="1">
    <source>
        <dbReference type="EMBL" id="KIM80476.1"/>
    </source>
</evidence>
<protein>
    <submittedName>
        <fullName evidence="1">Uncharacterized protein</fullName>
    </submittedName>
</protein>
<reference evidence="2" key="2">
    <citation type="submission" date="2015-01" db="EMBL/GenBank/DDBJ databases">
        <title>Evolutionary Origins and Diversification of the Mycorrhizal Mutualists.</title>
        <authorList>
            <consortium name="DOE Joint Genome Institute"/>
            <consortium name="Mycorrhizal Genomics Consortium"/>
            <person name="Kohler A."/>
            <person name="Kuo A."/>
            <person name="Nagy L.G."/>
            <person name="Floudas D."/>
            <person name="Copeland A."/>
            <person name="Barry K.W."/>
            <person name="Cichocki N."/>
            <person name="Veneault-Fourrey C."/>
            <person name="LaButti K."/>
            <person name="Lindquist E.A."/>
            <person name="Lipzen A."/>
            <person name="Lundell T."/>
            <person name="Morin E."/>
            <person name="Murat C."/>
            <person name="Riley R."/>
            <person name="Ohm R."/>
            <person name="Sun H."/>
            <person name="Tunlid A."/>
            <person name="Henrissat B."/>
            <person name="Grigoriev I.V."/>
            <person name="Hibbett D.S."/>
            <person name="Martin F."/>
        </authorList>
    </citation>
    <scope>NUCLEOTIDE SEQUENCE [LARGE SCALE GENOMIC DNA]</scope>
    <source>
        <strain evidence="2">F 1598</strain>
    </source>
</reference>
<dbReference type="Gene3D" id="3.10.490.10">
    <property type="entry name" value="Gamma-glutamyl cyclotransferase-like"/>
    <property type="match status" value="1"/>
</dbReference>
<dbReference type="Proteomes" id="UP000054166">
    <property type="component" value="Unassembled WGS sequence"/>
</dbReference>
<name>A0A0C3FLR6_PILCF</name>
<keyword evidence="2" id="KW-1185">Reference proteome</keyword>
<dbReference type="EMBL" id="KN833004">
    <property type="protein sequence ID" value="KIM80476.1"/>
    <property type="molecule type" value="Genomic_DNA"/>
</dbReference>
<dbReference type="InParanoid" id="A0A0C3FLR6"/>